<accession>A0A6J7LB53</accession>
<sequence>MIVSTTAWAVTVVALIALMAFDFWIVERRPRPFTSADAARWVVVYVSLAALFALYLLWQYGSRPAGEFVAGYITEYSLSVDNLFVFVVLMASFSVPAALQHRVLLIGVVLALILRTGLIFIGAAALTRFTATFYLFGAFLIWTAWRVATSHEEEVDPEGNALVRWVEKRFPVTREYHGHKWTTTLNGVRYITPMALVILAIGTTDLLFAVDSIPAVFGLTSTTYIVFTVNAFALMGLRQLFFLLHGLLGRLVYLNRGLALILAFIGVKLIFEAMHSTTSLPVPQIGIAVSLAVIVGILAVTVAASLLAVRRNPTLLEGSADSPEGAGADD</sequence>
<feature type="transmembrane region" description="Helical" evidence="5">
    <location>
        <begin position="283"/>
        <end position="309"/>
    </location>
</feature>
<feature type="transmembrane region" description="Helical" evidence="5">
    <location>
        <begin position="6"/>
        <end position="26"/>
    </location>
</feature>
<dbReference type="InterPro" id="IPR022369">
    <property type="entry name" value="Integral_membrane_TerC_rswitch"/>
</dbReference>
<dbReference type="PANTHER" id="PTHR30238">
    <property type="entry name" value="MEMBRANE BOUND PREDICTED REDOX MODULATOR"/>
    <property type="match status" value="1"/>
</dbReference>
<feature type="transmembrane region" description="Helical" evidence="5">
    <location>
        <begin position="103"/>
        <end position="125"/>
    </location>
</feature>
<keyword evidence="2 5" id="KW-0812">Transmembrane</keyword>
<dbReference type="Pfam" id="PF03741">
    <property type="entry name" value="TerC"/>
    <property type="match status" value="1"/>
</dbReference>
<feature type="transmembrane region" description="Helical" evidence="5">
    <location>
        <begin position="38"/>
        <end position="58"/>
    </location>
</feature>
<dbReference type="GO" id="GO:0016020">
    <property type="term" value="C:membrane"/>
    <property type="evidence" value="ECO:0007669"/>
    <property type="project" value="UniProtKB-SubCell"/>
</dbReference>
<keyword evidence="4 5" id="KW-0472">Membrane</keyword>
<comment type="subcellular location">
    <subcellularLocation>
        <location evidence="1">Membrane</location>
        <topology evidence="1">Multi-pass membrane protein</topology>
    </subcellularLocation>
</comment>
<protein>
    <submittedName>
        <fullName evidence="6">Unannotated protein</fullName>
    </submittedName>
</protein>
<dbReference type="PANTHER" id="PTHR30238:SF0">
    <property type="entry name" value="THYLAKOID MEMBRANE PROTEIN TERC, CHLOROPLASTIC"/>
    <property type="match status" value="1"/>
</dbReference>
<evidence type="ECO:0000256" key="2">
    <source>
        <dbReference type="ARBA" id="ARBA00022692"/>
    </source>
</evidence>
<gene>
    <name evidence="6" type="ORF">UFOPK3773_02377</name>
</gene>
<dbReference type="NCBIfam" id="TIGR03718">
    <property type="entry name" value="R_switched_Alx"/>
    <property type="match status" value="1"/>
</dbReference>
<feature type="transmembrane region" description="Helical" evidence="5">
    <location>
        <begin position="190"/>
        <end position="210"/>
    </location>
</feature>
<organism evidence="6">
    <name type="scientific">freshwater metagenome</name>
    <dbReference type="NCBI Taxonomy" id="449393"/>
    <lineage>
        <taxon>unclassified sequences</taxon>
        <taxon>metagenomes</taxon>
        <taxon>ecological metagenomes</taxon>
    </lineage>
</organism>
<dbReference type="InterPro" id="IPR005496">
    <property type="entry name" value="Integral_membrane_TerC"/>
</dbReference>
<dbReference type="EMBL" id="CAFBNF010000402">
    <property type="protein sequence ID" value="CAB4965327.1"/>
    <property type="molecule type" value="Genomic_DNA"/>
</dbReference>
<reference evidence="6" key="1">
    <citation type="submission" date="2020-05" db="EMBL/GenBank/DDBJ databases">
        <authorList>
            <person name="Chiriac C."/>
            <person name="Salcher M."/>
            <person name="Ghai R."/>
            <person name="Kavagutti S V."/>
        </authorList>
    </citation>
    <scope>NUCLEOTIDE SEQUENCE</scope>
</reference>
<feature type="transmembrane region" description="Helical" evidence="5">
    <location>
        <begin position="78"/>
        <end position="96"/>
    </location>
</feature>
<evidence type="ECO:0000256" key="5">
    <source>
        <dbReference type="SAM" id="Phobius"/>
    </source>
</evidence>
<evidence type="ECO:0000256" key="4">
    <source>
        <dbReference type="ARBA" id="ARBA00023136"/>
    </source>
</evidence>
<feature type="transmembrane region" description="Helical" evidence="5">
    <location>
        <begin position="222"/>
        <end position="241"/>
    </location>
</feature>
<feature type="transmembrane region" description="Helical" evidence="5">
    <location>
        <begin position="253"/>
        <end position="271"/>
    </location>
</feature>
<feature type="transmembrane region" description="Helical" evidence="5">
    <location>
        <begin position="131"/>
        <end position="148"/>
    </location>
</feature>
<dbReference type="AlphaFoldDB" id="A0A6J7LB53"/>
<name>A0A6J7LB53_9ZZZZ</name>
<evidence type="ECO:0000256" key="3">
    <source>
        <dbReference type="ARBA" id="ARBA00022989"/>
    </source>
</evidence>
<keyword evidence="3 5" id="KW-1133">Transmembrane helix</keyword>
<evidence type="ECO:0000313" key="6">
    <source>
        <dbReference type="EMBL" id="CAB4965327.1"/>
    </source>
</evidence>
<evidence type="ECO:0000256" key="1">
    <source>
        <dbReference type="ARBA" id="ARBA00004141"/>
    </source>
</evidence>
<proteinExistence type="predicted"/>